<sequence length="297" mass="30058">MNERKPGEPVTAEPGTRDFGRAWPAAVRTSALCVGIDPHAGLLADWGLPDTADGARTFSLAVIEAAAGRVGLVKPQSAFYERFGSAGVAVLEEVLAAARAADLLSVLDIKRGDIGSTMAGYAQAYMDPASPLCADAVTLSPYLGFGSLAPALDAARECGTGVFVLALTSNPDGPQVQHALTPAGRPVAAEVIAGVEEFNAEVGSPRAGVVIGATIGGAMPALGIDPAQLTCPVLAPGFGAQGGTPDDLAAVFGDSFTAGRVLVSASRSVLAAGPDRAGLSGAMDEITHVLRQRMRLD</sequence>
<proteinExistence type="inferred from homology"/>
<evidence type="ECO:0000256" key="2">
    <source>
        <dbReference type="ARBA" id="ARBA00008847"/>
    </source>
</evidence>
<dbReference type="InterPro" id="IPR011060">
    <property type="entry name" value="RibuloseP-bd_barrel"/>
</dbReference>
<dbReference type="Pfam" id="PF00215">
    <property type="entry name" value="OMPdecase"/>
    <property type="match status" value="1"/>
</dbReference>
<dbReference type="InterPro" id="IPR011995">
    <property type="entry name" value="OMPdecase_type-2"/>
</dbReference>
<comment type="caution">
    <text evidence="9">The sequence shown here is derived from an EMBL/GenBank/DDBJ whole genome shotgun (WGS) entry which is preliminary data.</text>
</comment>
<dbReference type="Gene3D" id="3.20.20.70">
    <property type="entry name" value="Aldolase class I"/>
    <property type="match status" value="1"/>
</dbReference>
<dbReference type="PANTHER" id="PTHR43375:SF1">
    <property type="entry name" value="OROTIDINE 5'-PHOSPHATE DECARBOXYLASE"/>
    <property type="match status" value="1"/>
</dbReference>
<comment type="pathway">
    <text evidence="1">Pyrimidine metabolism; UMP biosynthesis via de novo pathway; UMP from orotate: step 2/2.</text>
</comment>
<keyword evidence="5" id="KW-0456">Lyase</keyword>
<evidence type="ECO:0000256" key="5">
    <source>
        <dbReference type="ARBA" id="ARBA00023239"/>
    </source>
</evidence>
<evidence type="ECO:0000313" key="9">
    <source>
        <dbReference type="EMBL" id="GAA4393466.1"/>
    </source>
</evidence>
<dbReference type="NCBIfam" id="TIGR02127">
    <property type="entry name" value="pyrF_sub2"/>
    <property type="match status" value="1"/>
</dbReference>
<protein>
    <recommendedName>
        <fullName evidence="7">Orotidine-5'-phosphate decarboxylase</fullName>
        <ecNumber evidence="7">4.1.1.23</ecNumber>
    </recommendedName>
</protein>
<keyword evidence="10" id="KW-1185">Reference proteome</keyword>
<reference evidence="10" key="1">
    <citation type="journal article" date="2019" name="Int. J. Syst. Evol. Microbiol.">
        <title>The Global Catalogue of Microorganisms (GCM) 10K type strain sequencing project: providing services to taxonomists for standard genome sequencing and annotation.</title>
        <authorList>
            <consortium name="The Broad Institute Genomics Platform"/>
            <consortium name="The Broad Institute Genome Sequencing Center for Infectious Disease"/>
            <person name="Wu L."/>
            <person name="Ma J."/>
        </authorList>
    </citation>
    <scope>NUCLEOTIDE SEQUENCE [LARGE SCALE GENOMIC DNA]</scope>
    <source>
        <strain evidence="10">JCM 17808</strain>
    </source>
</reference>
<dbReference type="EC" id="4.1.1.23" evidence="7"/>
<dbReference type="EMBL" id="BAABGL010000018">
    <property type="protein sequence ID" value="GAA4393466.1"/>
    <property type="molecule type" value="Genomic_DNA"/>
</dbReference>
<evidence type="ECO:0000313" key="10">
    <source>
        <dbReference type="Proteomes" id="UP001500642"/>
    </source>
</evidence>
<organism evidence="9 10">
    <name type="scientific">Brevibacterium pityocampae</name>
    <dbReference type="NCBI Taxonomy" id="506594"/>
    <lineage>
        <taxon>Bacteria</taxon>
        <taxon>Bacillati</taxon>
        <taxon>Actinomycetota</taxon>
        <taxon>Actinomycetes</taxon>
        <taxon>Micrococcales</taxon>
        <taxon>Brevibacteriaceae</taxon>
        <taxon>Brevibacterium</taxon>
    </lineage>
</organism>
<gene>
    <name evidence="9" type="primary">pyrF</name>
    <name evidence="9" type="ORF">GCM10023167_22490</name>
</gene>
<dbReference type="PANTHER" id="PTHR43375">
    <property type="entry name" value="OROTIDINE 5'-PHOSPHATE DECARBOXYLASE"/>
    <property type="match status" value="1"/>
</dbReference>
<evidence type="ECO:0000256" key="1">
    <source>
        <dbReference type="ARBA" id="ARBA00004861"/>
    </source>
</evidence>
<evidence type="ECO:0000256" key="4">
    <source>
        <dbReference type="ARBA" id="ARBA00022975"/>
    </source>
</evidence>
<keyword evidence="3" id="KW-0210">Decarboxylase</keyword>
<comment type="catalytic activity">
    <reaction evidence="6">
        <text>orotidine 5'-phosphate + H(+) = UMP + CO2</text>
        <dbReference type="Rhea" id="RHEA:11596"/>
        <dbReference type="ChEBI" id="CHEBI:15378"/>
        <dbReference type="ChEBI" id="CHEBI:16526"/>
        <dbReference type="ChEBI" id="CHEBI:57538"/>
        <dbReference type="ChEBI" id="CHEBI:57865"/>
        <dbReference type="EC" id="4.1.1.23"/>
    </reaction>
</comment>
<dbReference type="SMART" id="SM00934">
    <property type="entry name" value="OMPdecase"/>
    <property type="match status" value="1"/>
</dbReference>
<dbReference type="RefSeq" id="WP_137319813.1">
    <property type="nucleotide sequence ID" value="NZ_BAABGL010000018.1"/>
</dbReference>
<dbReference type="Proteomes" id="UP001500642">
    <property type="component" value="Unassembled WGS sequence"/>
</dbReference>
<comment type="similarity">
    <text evidence="2">Belongs to the OMP decarboxylase family. Type 2 subfamily.</text>
</comment>
<evidence type="ECO:0000256" key="3">
    <source>
        <dbReference type="ARBA" id="ARBA00022793"/>
    </source>
</evidence>
<dbReference type="CDD" id="cd04725">
    <property type="entry name" value="OMP_decarboxylase_like"/>
    <property type="match status" value="1"/>
</dbReference>
<dbReference type="SUPFAM" id="SSF51366">
    <property type="entry name" value="Ribulose-phoshate binding barrel"/>
    <property type="match status" value="1"/>
</dbReference>
<evidence type="ECO:0000256" key="6">
    <source>
        <dbReference type="ARBA" id="ARBA00049157"/>
    </source>
</evidence>
<evidence type="ECO:0000259" key="8">
    <source>
        <dbReference type="SMART" id="SM00934"/>
    </source>
</evidence>
<dbReference type="InterPro" id="IPR013785">
    <property type="entry name" value="Aldolase_TIM"/>
</dbReference>
<dbReference type="InterPro" id="IPR001754">
    <property type="entry name" value="OMPdeCOase_dom"/>
</dbReference>
<evidence type="ECO:0000256" key="7">
    <source>
        <dbReference type="NCBIfam" id="TIGR02127"/>
    </source>
</evidence>
<feature type="domain" description="Orotidine 5'-phosphate decarboxylase" evidence="8">
    <location>
        <begin position="31"/>
        <end position="272"/>
    </location>
</feature>
<keyword evidence="4" id="KW-0665">Pyrimidine biosynthesis</keyword>
<name>A0ABP8JNB5_9MICO</name>
<accession>A0ABP8JNB5</accession>